<dbReference type="InterPro" id="IPR026960">
    <property type="entry name" value="RVT-Znf"/>
</dbReference>
<organism evidence="2 3">
    <name type="scientific">Achlya hypogyna</name>
    <name type="common">Oomycete</name>
    <name type="synonym">Protoachlya hypogyna</name>
    <dbReference type="NCBI Taxonomy" id="1202772"/>
    <lineage>
        <taxon>Eukaryota</taxon>
        <taxon>Sar</taxon>
        <taxon>Stramenopiles</taxon>
        <taxon>Oomycota</taxon>
        <taxon>Saprolegniomycetes</taxon>
        <taxon>Saprolegniales</taxon>
        <taxon>Achlyaceae</taxon>
        <taxon>Achlya</taxon>
    </lineage>
</organism>
<evidence type="ECO:0000313" key="2">
    <source>
        <dbReference type="EMBL" id="OQR89279.1"/>
    </source>
</evidence>
<evidence type="ECO:0000313" key="3">
    <source>
        <dbReference type="Proteomes" id="UP000243579"/>
    </source>
</evidence>
<reference evidence="2 3" key="1">
    <citation type="journal article" date="2014" name="Genome Biol. Evol.">
        <title>The secreted proteins of Achlya hypogyna and Thraustotheca clavata identify the ancestral oomycete secretome and reveal gene acquisitions by horizontal gene transfer.</title>
        <authorList>
            <person name="Misner I."/>
            <person name="Blouin N."/>
            <person name="Leonard G."/>
            <person name="Richards T.A."/>
            <person name="Lane C.E."/>
        </authorList>
    </citation>
    <scope>NUCLEOTIDE SEQUENCE [LARGE SCALE GENOMIC DNA]</scope>
    <source>
        <strain evidence="2 3">ATCC 48635</strain>
    </source>
</reference>
<keyword evidence="3" id="KW-1185">Reference proteome</keyword>
<dbReference type="Pfam" id="PF13966">
    <property type="entry name" value="zf-RVT"/>
    <property type="match status" value="1"/>
</dbReference>
<dbReference type="Proteomes" id="UP000243579">
    <property type="component" value="Unassembled WGS sequence"/>
</dbReference>
<dbReference type="AlphaFoldDB" id="A0A1V9YTZ0"/>
<name>A0A1V9YTZ0_ACHHY</name>
<feature type="domain" description="Reverse transcriptase zinc-binding" evidence="1">
    <location>
        <begin position="96"/>
        <end position="153"/>
    </location>
</feature>
<protein>
    <recommendedName>
        <fullName evidence="1">Reverse transcriptase zinc-binding domain-containing protein</fullName>
    </recommendedName>
</protein>
<dbReference type="EMBL" id="JNBR01000866">
    <property type="protein sequence ID" value="OQR89279.1"/>
    <property type="molecule type" value="Genomic_DNA"/>
</dbReference>
<proteinExistence type="predicted"/>
<evidence type="ECO:0000259" key="1">
    <source>
        <dbReference type="Pfam" id="PF13966"/>
    </source>
</evidence>
<comment type="caution">
    <text evidence="2">The sequence shown here is derived from an EMBL/GenBank/DDBJ whole genome shotgun (WGS) entry which is preliminary data.</text>
</comment>
<accession>A0A1V9YTZ0</accession>
<dbReference type="OrthoDB" id="73834at2759"/>
<gene>
    <name evidence="2" type="ORF">ACHHYP_20265</name>
</gene>
<sequence>MVVSLYQEPTTNPKIDLATPFWHNAHLIDAGSIRRMVHLGGKVVPVARAPLSLASYRPRKPFNWQHLPTSHLGVPDDYYDDEAHATAFIDLRLPANVLPRYVDFVYRVALRAVAVRSRLHFLSQAERTCLFCTDSIESYTHLLVECRYTVAIWKSFAPLCRWLEMRLPRTLVGFLYDEPAARASQYKSTIAVFWPILRACVWYTLWL</sequence>